<keyword evidence="5" id="KW-0325">Glycoprotein</keyword>
<protein>
    <recommendedName>
        <fullName evidence="9">Chitin-binding type-4 domain-containing protein</fullName>
    </recommendedName>
</protein>
<keyword evidence="11" id="KW-1185">Reference proteome</keyword>
<feature type="compositionally biased region" description="Low complexity" evidence="7">
    <location>
        <begin position="204"/>
        <end position="238"/>
    </location>
</feature>
<evidence type="ECO:0000256" key="6">
    <source>
        <dbReference type="ARBA" id="ARBA00034311"/>
    </source>
</evidence>
<evidence type="ECO:0000256" key="4">
    <source>
        <dbReference type="ARBA" id="ARBA00023157"/>
    </source>
</evidence>
<dbReference type="OrthoDB" id="120613at2759"/>
<dbReference type="PANTHER" id="PTHR36575">
    <property type="entry name" value="BINDING PROTEIN, PUTATIVE (AFU_ORTHOLOGUE AFUA_1G14430)-RELATED"/>
    <property type="match status" value="1"/>
</dbReference>
<dbReference type="PANTHER" id="PTHR36575:SF2">
    <property type="entry name" value="CHITIN-BINDING TYPE-4 DOMAIN-CONTAINING PROTEIN-RELATED"/>
    <property type="match status" value="1"/>
</dbReference>
<dbReference type="InterPro" id="IPR052282">
    <property type="entry name" value="Starch-active_LPMO"/>
</dbReference>
<comment type="caution">
    <text evidence="10">The sequence shown here is derived from an EMBL/GenBank/DDBJ whole genome shotgun (WGS) entry which is preliminary data.</text>
</comment>
<dbReference type="GO" id="GO:0046872">
    <property type="term" value="F:metal ion binding"/>
    <property type="evidence" value="ECO:0007669"/>
    <property type="project" value="UniProtKB-KW"/>
</dbReference>
<evidence type="ECO:0000256" key="2">
    <source>
        <dbReference type="ARBA" id="ARBA00022723"/>
    </source>
</evidence>
<feature type="chain" id="PRO_5035437262" description="Chitin-binding type-4 domain-containing protein" evidence="8">
    <location>
        <begin position="18"/>
        <end position="292"/>
    </location>
</feature>
<dbReference type="InterPro" id="IPR004302">
    <property type="entry name" value="Cellulose/chitin-bd_N"/>
</dbReference>
<evidence type="ECO:0000313" key="10">
    <source>
        <dbReference type="EMBL" id="KAH7358403.1"/>
    </source>
</evidence>
<evidence type="ECO:0000256" key="1">
    <source>
        <dbReference type="ARBA" id="ARBA00001973"/>
    </source>
</evidence>
<keyword evidence="4" id="KW-1015">Disulfide bond</keyword>
<evidence type="ECO:0000259" key="9">
    <source>
        <dbReference type="Pfam" id="PF03067"/>
    </source>
</evidence>
<comment type="cofactor">
    <cofactor evidence="1">
        <name>Cu(2+)</name>
        <dbReference type="ChEBI" id="CHEBI:29036"/>
    </cofactor>
</comment>
<dbReference type="AlphaFoldDB" id="A0A8K0TF47"/>
<feature type="compositionally biased region" description="Basic residues" evidence="7">
    <location>
        <begin position="280"/>
        <end position="292"/>
    </location>
</feature>
<comment type="similarity">
    <text evidence="6">Belongs to the polysaccharide monooxygenase AA13 family.</text>
</comment>
<evidence type="ECO:0000256" key="8">
    <source>
        <dbReference type="SAM" id="SignalP"/>
    </source>
</evidence>
<keyword evidence="8" id="KW-0732">Signal</keyword>
<accession>A0A8K0TF47</accession>
<evidence type="ECO:0000256" key="7">
    <source>
        <dbReference type="SAM" id="MobiDB-lite"/>
    </source>
</evidence>
<sequence>MAAKLISVLSFAAAVSAHGRVTSPVPRAPGPAFEAACGSRMFNTMNSDPNGNIQGLEQGRDASLDPADCFLPLCGAYPFADNTANVQSYSAGEVVPFEVTIAAPHTGVANVSIVNTATNTILGAPLIEFDNYASTRTGVAPNNTAFSVTLPDSISGADCSVAGNCVLQWWWDSDEASQTYISCVDFTFGGASGGGSAPAPAPPAASSAAPAPPVQSSAAPVAPVPTSAPVDSAAPTPTFSTVVPDVPAPTASGIAEPQPTAPSTCTRRRVRRNSPEAKRYHAKRAAALAARR</sequence>
<evidence type="ECO:0000256" key="3">
    <source>
        <dbReference type="ARBA" id="ARBA00023008"/>
    </source>
</evidence>
<feature type="region of interest" description="Disordered" evidence="7">
    <location>
        <begin position="194"/>
        <end position="292"/>
    </location>
</feature>
<proteinExistence type="inferred from homology"/>
<evidence type="ECO:0000313" key="11">
    <source>
        <dbReference type="Proteomes" id="UP000813385"/>
    </source>
</evidence>
<evidence type="ECO:0000256" key="5">
    <source>
        <dbReference type="ARBA" id="ARBA00023180"/>
    </source>
</evidence>
<organism evidence="10 11">
    <name type="scientific">Plectosphaerella cucumerina</name>
    <dbReference type="NCBI Taxonomy" id="40658"/>
    <lineage>
        <taxon>Eukaryota</taxon>
        <taxon>Fungi</taxon>
        <taxon>Dikarya</taxon>
        <taxon>Ascomycota</taxon>
        <taxon>Pezizomycotina</taxon>
        <taxon>Sordariomycetes</taxon>
        <taxon>Hypocreomycetidae</taxon>
        <taxon>Glomerellales</taxon>
        <taxon>Plectosphaerellaceae</taxon>
        <taxon>Plectosphaerella</taxon>
    </lineage>
</organism>
<dbReference type="Gene3D" id="2.70.50.70">
    <property type="match status" value="1"/>
</dbReference>
<feature type="domain" description="Chitin-binding type-4" evidence="9">
    <location>
        <begin position="18"/>
        <end position="186"/>
    </location>
</feature>
<gene>
    <name evidence="10" type="ORF">B0T11DRAFT_355063</name>
</gene>
<keyword evidence="2" id="KW-0479">Metal-binding</keyword>
<dbReference type="Pfam" id="PF03067">
    <property type="entry name" value="LPMO_10"/>
    <property type="match status" value="1"/>
</dbReference>
<keyword evidence="3" id="KW-0186">Copper</keyword>
<dbReference type="Proteomes" id="UP000813385">
    <property type="component" value="Unassembled WGS sequence"/>
</dbReference>
<reference evidence="10" key="1">
    <citation type="journal article" date="2021" name="Nat. Commun.">
        <title>Genetic determinants of endophytism in the Arabidopsis root mycobiome.</title>
        <authorList>
            <person name="Mesny F."/>
            <person name="Miyauchi S."/>
            <person name="Thiergart T."/>
            <person name="Pickel B."/>
            <person name="Atanasova L."/>
            <person name="Karlsson M."/>
            <person name="Huettel B."/>
            <person name="Barry K.W."/>
            <person name="Haridas S."/>
            <person name="Chen C."/>
            <person name="Bauer D."/>
            <person name="Andreopoulos W."/>
            <person name="Pangilinan J."/>
            <person name="LaButti K."/>
            <person name="Riley R."/>
            <person name="Lipzen A."/>
            <person name="Clum A."/>
            <person name="Drula E."/>
            <person name="Henrissat B."/>
            <person name="Kohler A."/>
            <person name="Grigoriev I.V."/>
            <person name="Martin F.M."/>
            <person name="Hacquard S."/>
        </authorList>
    </citation>
    <scope>NUCLEOTIDE SEQUENCE</scope>
    <source>
        <strain evidence="10">MPI-CAGE-AT-0016</strain>
    </source>
</reference>
<dbReference type="EMBL" id="JAGPXD010000004">
    <property type="protein sequence ID" value="KAH7358403.1"/>
    <property type="molecule type" value="Genomic_DNA"/>
</dbReference>
<feature type="signal peptide" evidence="8">
    <location>
        <begin position="1"/>
        <end position="17"/>
    </location>
</feature>
<name>A0A8K0TF47_9PEZI</name>